<name>A0A0L8FPQ4_OCTBM</name>
<reference evidence="1" key="1">
    <citation type="submission" date="2015-07" db="EMBL/GenBank/DDBJ databases">
        <title>MeaNS - Measles Nucleotide Surveillance Program.</title>
        <authorList>
            <person name="Tran T."/>
            <person name="Druce J."/>
        </authorList>
    </citation>
    <scope>NUCLEOTIDE SEQUENCE</scope>
    <source>
        <strain evidence="1">UCB-OBI-ISO-001</strain>
        <tissue evidence="1">Gonad</tissue>
    </source>
</reference>
<accession>A0A0L8FPQ4</accession>
<organism evidence="1">
    <name type="scientific">Octopus bimaculoides</name>
    <name type="common">California two-spotted octopus</name>
    <dbReference type="NCBI Taxonomy" id="37653"/>
    <lineage>
        <taxon>Eukaryota</taxon>
        <taxon>Metazoa</taxon>
        <taxon>Spiralia</taxon>
        <taxon>Lophotrochozoa</taxon>
        <taxon>Mollusca</taxon>
        <taxon>Cephalopoda</taxon>
        <taxon>Coleoidea</taxon>
        <taxon>Octopodiformes</taxon>
        <taxon>Octopoda</taxon>
        <taxon>Incirrata</taxon>
        <taxon>Octopodidae</taxon>
        <taxon>Octopus</taxon>
    </lineage>
</organism>
<dbReference type="EMBL" id="KQ427865">
    <property type="protein sequence ID" value="KOF66647.1"/>
    <property type="molecule type" value="Genomic_DNA"/>
</dbReference>
<protein>
    <submittedName>
        <fullName evidence="1">Uncharacterized protein</fullName>
    </submittedName>
</protein>
<evidence type="ECO:0000313" key="1">
    <source>
        <dbReference type="EMBL" id="KOF66647.1"/>
    </source>
</evidence>
<proteinExistence type="predicted"/>
<gene>
    <name evidence="1" type="ORF">OCBIM_22011698mg</name>
</gene>
<sequence>MVQPFTKPLPKTQEKTVAYRETNEPLNRISRAHFKIHVLKRTKQTLPNIRYAKMDVGLFSEFRKPYTNDISDVTTEMADTKSIINLAVTPIISPTATPTKRKEGEVSEFVQPLRKHQISRVSSSSLEEVSCTEYHVIQLLFCRKFHLWSINWKYDSTRSKTFNEKKKKDISIK</sequence>
<dbReference type="AlphaFoldDB" id="A0A0L8FPQ4"/>